<gene>
    <name evidence="1" type="ORF">EVB00_02765</name>
</gene>
<dbReference type="PANTHER" id="PTHR43799:SF1">
    <property type="entry name" value="ASPARTATE AMINOTRANSFERASE"/>
    <property type="match status" value="1"/>
</dbReference>
<name>A0A520M5Z2_9GAMM</name>
<dbReference type="EMBL" id="SHBM01000041">
    <property type="protein sequence ID" value="RZO16618.1"/>
    <property type="molecule type" value="Genomic_DNA"/>
</dbReference>
<organism evidence="1 2">
    <name type="scientific">SAR86 cluster bacterium</name>
    <dbReference type="NCBI Taxonomy" id="2030880"/>
    <lineage>
        <taxon>Bacteria</taxon>
        <taxon>Pseudomonadati</taxon>
        <taxon>Pseudomonadota</taxon>
        <taxon>Gammaproteobacteria</taxon>
        <taxon>SAR86 cluster</taxon>
    </lineage>
</organism>
<dbReference type="InterPro" id="IPR015421">
    <property type="entry name" value="PyrdxlP-dep_Trfase_major"/>
</dbReference>
<dbReference type="InterPro" id="IPR015422">
    <property type="entry name" value="PyrdxlP-dep_Trfase_small"/>
</dbReference>
<reference evidence="1 2" key="1">
    <citation type="submission" date="2019-02" db="EMBL/GenBank/DDBJ databases">
        <title>Prokaryotic population dynamics and viral predation in marine succession experiment using metagenomics: the confinement effect.</title>
        <authorList>
            <person name="Haro-Moreno J.M."/>
            <person name="Rodriguez-Valera F."/>
            <person name="Lopez-Perez M."/>
        </authorList>
    </citation>
    <scope>NUCLEOTIDE SEQUENCE [LARGE SCALE GENOMIC DNA]</scope>
    <source>
        <strain evidence="1">MED-G167</strain>
    </source>
</reference>
<dbReference type="GO" id="GO:0004069">
    <property type="term" value="F:L-aspartate:2-oxoglutarate aminotransferase activity"/>
    <property type="evidence" value="ECO:0007669"/>
    <property type="project" value="InterPro"/>
</dbReference>
<dbReference type="Gene3D" id="3.40.640.10">
    <property type="entry name" value="Type I PLP-dependent aspartate aminotransferase-like (Major domain)"/>
    <property type="match status" value="1"/>
</dbReference>
<proteinExistence type="predicted"/>
<protein>
    <submittedName>
        <fullName evidence="1">Aminotransferase class I/II-fold pyridoxal phosphate-dependent enzyme</fullName>
    </submittedName>
</protein>
<keyword evidence="1" id="KW-0808">Transferase</keyword>
<dbReference type="InterPro" id="IPR015424">
    <property type="entry name" value="PyrdxlP-dep_Trfase"/>
</dbReference>
<dbReference type="SUPFAM" id="SSF53383">
    <property type="entry name" value="PLP-dependent transferases"/>
    <property type="match status" value="1"/>
</dbReference>
<keyword evidence="1" id="KW-0032">Aminotransferase</keyword>
<sequence length="404" mass="44654">MHQEIITRFNSLKEKQLSIDITRGKPNKDQLDLSNELLSAPVETKASDGSDIRNYGEPWGISDARELGAALLDSPVKSTIAAEQSSLLLSYQLLLASYLYGINGTAWKDIENPKFICPTPGFDRHFRMLDELGIEMLSVPLMGDGVDVDSLEKLLAQNSDIVGFICVPRHSNPSGDVYSDENLLNIFKICSEYSNDLIFLFDHAYLIHDFPSAPIQTPIWSLAKDSNVLNQTAILTSFSKVTFGGGGLSFFAGGEGTLSLLKKIRNSMIICPDKVNQLRHVNFLKNKDNISRHMAKHAEIIQPKFELTQSILKEIPEECGTYSTPSGGYFITYRTAKPIASRVIELCKEAGILITPAGATYPYGLDPKDSVIRLAPTFVSATELEEAMNIFSLSVQIAHFNIDI</sequence>
<dbReference type="Pfam" id="PF12897">
    <property type="entry name" value="Asp_aminotransf"/>
    <property type="match status" value="1"/>
</dbReference>
<comment type="caution">
    <text evidence="1">The sequence shown here is derived from an EMBL/GenBank/DDBJ whole genome shotgun (WGS) entry which is preliminary data.</text>
</comment>
<accession>A0A520M5Z2</accession>
<dbReference type="PANTHER" id="PTHR43799">
    <property type="entry name" value="AMINOTRANSFERASE, PUTATIVE-RELATED"/>
    <property type="match status" value="1"/>
</dbReference>
<dbReference type="AlphaFoldDB" id="A0A520M5Z2"/>
<evidence type="ECO:0000313" key="1">
    <source>
        <dbReference type="EMBL" id="RZO16618.1"/>
    </source>
</evidence>
<dbReference type="Gene3D" id="3.90.1150.10">
    <property type="entry name" value="Aspartate Aminotransferase, domain 1"/>
    <property type="match status" value="1"/>
</dbReference>
<dbReference type="InterPro" id="IPR024551">
    <property type="entry name" value="AspAT_Ic"/>
</dbReference>
<dbReference type="CDD" id="cd00609">
    <property type="entry name" value="AAT_like"/>
    <property type="match status" value="1"/>
</dbReference>
<evidence type="ECO:0000313" key="2">
    <source>
        <dbReference type="Proteomes" id="UP000318359"/>
    </source>
</evidence>
<dbReference type="Proteomes" id="UP000318359">
    <property type="component" value="Unassembled WGS sequence"/>
</dbReference>